<dbReference type="PANTHER" id="PTHR10744:SF1">
    <property type="entry name" value="SMALL RIBOSOMAL SUBUNIT PROTEIN US17M"/>
    <property type="match status" value="1"/>
</dbReference>
<gene>
    <name evidence="6" type="primary">rpsQ</name>
    <name evidence="7" type="ORF">UX22_C0001G0021</name>
</gene>
<dbReference type="NCBIfam" id="TIGR03635">
    <property type="entry name" value="uS17_bact"/>
    <property type="match status" value="1"/>
</dbReference>
<evidence type="ECO:0000313" key="8">
    <source>
        <dbReference type="Proteomes" id="UP000034727"/>
    </source>
</evidence>
<dbReference type="GO" id="GO:0003735">
    <property type="term" value="F:structural constituent of ribosome"/>
    <property type="evidence" value="ECO:0007669"/>
    <property type="project" value="UniProtKB-UniRule"/>
</dbReference>
<dbReference type="PRINTS" id="PR00973">
    <property type="entry name" value="RIBOSOMALS17"/>
</dbReference>
<evidence type="ECO:0000256" key="4">
    <source>
        <dbReference type="ARBA" id="ARBA00022980"/>
    </source>
</evidence>
<dbReference type="Pfam" id="PF00366">
    <property type="entry name" value="Ribosomal_S17"/>
    <property type="match status" value="1"/>
</dbReference>
<dbReference type="InterPro" id="IPR000266">
    <property type="entry name" value="Ribosomal_uS17"/>
</dbReference>
<evidence type="ECO:0000256" key="5">
    <source>
        <dbReference type="ARBA" id="ARBA00023274"/>
    </source>
</evidence>
<keyword evidence="3 6" id="KW-0694">RNA-binding</keyword>
<dbReference type="GO" id="GO:0019843">
    <property type="term" value="F:rRNA binding"/>
    <property type="evidence" value="ECO:0007669"/>
    <property type="project" value="UniProtKB-UniRule"/>
</dbReference>
<evidence type="ECO:0000256" key="2">
    <source>
        <dbReference type="ARBA" id="ARBA00022730"/>
    </source>
</evidence>
<dbReference type="InterPro" id="IPR012340">
    <property type="entry name" value="NA-bd_OB-fold"/>
</dbReference>
<dbReference type="PANTHER" id="PTHR10744">
    <property type="entry name" value="40S RIBOSOMAL PROTEIN S11 FAMILY MEMBER"/>
    <property type="match status" value="1"/>
</dbReference>
<evidence type="ECO:0000256" key="3">
    <source>
        <dbReference type="ARBA" id="ARBA00022884"/>
    </source>
</evidence>
<dbReference type="Gene3D" id="2.40.50.140">
    <property type="entry name" value="Nucleic acid-binding proteins"/>
    <property type="match status" value="1"/>
</dbReference>
<evidence type="ECO:0000313" key="7">
    <source>
        <dbReference type="EMBL" id="KKU15879.1"/>
    </source>
</evidence>
<comment type="caution">
    <text evidence="7">The sequence shown here is derived from an EMBL/GenBank/DDBJ whole genome shotgun (WGS) entry which is preliminary data.</text>
</comment>
<proteinExistence type="inferred from homology"/>
<dbReference type="GO" id="GO:0022627">
    <property type="term" value="C:cytosolic small ribosomal subunit"/>
    <property type="evidence" value="ECO:0007669"/>
    <property type="project" value="UniProtKB-UniRule"/>
</dbReference>
<evidence type="ECO:0000256" key="6">
    <source>
        <dbReference type="HAMAP-Rule" id="MF_01345"/>
    </source>
</evidence>
<dbReference type="AlphaFoldDB" id="A0A0G1N5R4"/>
<keyword evidence="5 6" id="KW-0687">Ribonucleoprotein</keyword>
<dbReference type="NCBIfam" id="NF004123">
    <property type="entry name" value="PRK05610.1"/>
    <property type="match status" value="1"/>
</dbReference>
<dbReference type="InterPro" id="IPR019984">
    <property type="entry name" value="Ribosomal_uS17_bact/chlr"/>
</dbReference>
<dbReference type="SUPFAM" id="SSF50249">
    <property type="entry name" value="Nucleic acid-binding proteins"/>
    <property type="match status" value="1"/>
</dbReference>
<name>A0A0G1N5R4_9BACT</name>
<dbReference type="PATRIC" id="fig|1618663.3.peg.26"/>
<keyword evidence="4 6" id="KW-0689">Ribosomal protein</keyword>
<evidence type="ECO:0000256" key="1">
    <source>
        <dbReference type="ARBA" id="ARBA00010254"/>
    </source>
</evidence>
<dbReference type="CDD" id="cd00364">
    <property type="entry name" value="Ribosomal_uS17"/>
    <property type="match status" value="1"/>
</dbReference>
<comment type="subunit">
    <text evidence="6">Part of the 30S ribosomal subunit.</text>
</comment>
<dbReference type="GO" id="GO:0006412">
    <property type="term" value="P:translation"/>
    <property type="evidence" value="ECO:0007669"/>
    <property type="project" value="UniProtKB-UniRule"/>
</dbReference>
<protein>
    <recommendedName>
        <fullName evidence="6">Small ribosomal subunit protein uS17</fullName>
    </recommendedName>
</protein>
<keyword evidence="2 6" id="KW-0699">rRNA-binding</keyword>
<comment type="similarity">
    <text evidence="1 6">Belongs to the universal ribosomal protein uS17 family.</text>
</comment>
<organism evidence="7 8">
    <name type="scientific">Candidatus Jorgensenbacteria bacterium GW2011_GWA2_45_9</name>
    <dbReference type="NCBI Taxonomy" id="1618663"/>
    <lineage>
        <taxon>Bacteria</taxon>
        <taxon>Candidatus Joergenseniibacteriota</taxon>
    </lineage>
</organism>
<comment type="function">
    <text evidence="6">One of the primary rRNA binding proteins, it binds specifically to the 5'-end of 16S ribosomal RNA.</text>
</comment>
<dbReference type="HAMAP" id="MF_01345_B">
    <property type="entry name" value="Ribosomal_uS17_B"/>
    <property type="match status" value="1"/>
</dbReference>
<reference evidence="7 8" key="1">
    <citation type="journal article" date="2015" name="Nature">
        <title>rRNA introns, odd ribosomes, and small enigmatic genomes across a large radiation of phyla.</title>
        <authorList>
            <person name="Brown C.T."/>
            <person name="Hug L.A."/>
            <person name="Thomas B.C."/>
            <person name="Sharon I."/>
            <person name="Castelle C.J."/>
            <person name="Singh A."/>
            <person name="Wilkins M.J."/>
            <person name="Williams K.H."/>
            <person name="Banfield J.F."/>
        </authorList>
    </citation>
    <scope>NUCLEOTIDE SEQUENCE [LARGE SCALE GENOMIC DNA]</scope>
</reference>
<accession>A0A0G1N5R4</accession>
<dbReference type="EMBL" id="LCLJ01000001">
    <property type="protein sequence ID" value="KKU15879.1"/>
    <property type="molecule type" value="Genomic_DNA"/>
</dbReference>
<sequence length="83" mass="9841">MENKKTQKRILEGIVVSDKMSKTRVVEVTRLKKHARYDKYFKVSRRYKAHDEKNGYAIGAKVMIQETRPISKDKRWTIISKAE</sequence>
<dbReference type="Proteomes" id="UP000034727">
    <property type="component" value="Unassembled WGS sequence"/>
</dbReference>